<organism evidence="1 2">
    <name type="scientific">Phytophthora infestans</name>
    <name type="common">Potato late blight agent</name>
    <name type="synonym">Botrytis infestans</name>
    <dbReference type="NCBI Taxonomy" id="4787"/>
    <lineage>
        <taxon>Eukaryota</taxon>
        <taxon>Sar</taxon>
        <taxon>Stramenopiles</taxon>
        <taxon>Oomycota</taxon>
        <taxon>Peronosporomycetes</taxon>
        <taxon>Peronosporales</taxon>
        <taxon>Peronosporaceae</taxon>
        <taxon>Phytophthora</taxon>
    </lineage>
</organism>
<comment type="caution">
    <text evidence="1">The sequence shown here is derived from an EMBL/GenBank/DDBJ whole genome shotgun (WGS) entry which is preliminary data.</text>
</comment>
<keyword evidence="2" id="KW-1185">Reference proteome</keyword>
<accession>A0A833SXT4</accession>
<dbReference type="Proteomes" id="UP000602510">
    <property type="component" value="Unassembled WGS sequence"/>
</dbReference>
<dbReference type="AlphaFoldDB" id="A0A833SXT4"/>
<name>A0A833SXT4_PHYIN</name>
<gene>
    <name evidence="1" type="ORF">GN244_ATG06330</name>
</gene>
<evidence type="ECO:0000313" key="1">
    <source>
        <dbReference type="EMBL" id="KAF4041473.1"/>
    </source>
</evidence>
<protein>
    <submittedName>
        <fullName evidence="1">Uncharacterized protein</fullName>
    </submittedName>
</protein>
<evidence type="ECO:0000313" key="2">
    <source>
        <dbReference type="Proteomes" id="UP000602510"/>
    </source>
</evidence>
<reference evidence="1" key="1">
    <citation type="submission" date="2020-04" db="EMBL/GenBank/DDBJ databases">
        <title>Hybrid Assembly of Korean Phytophthora infestans isolates.</title>
        <authorList>
            <person name="Prokchorchik M."/>
            <person name="Lee Y."/>
            <person name="Seo J."/>
            <person name="Cho J.-H."/>
            <person name="Park Y.-E."/>
            <person name="Jang D.-C."/>
            <person name="Im J.-S."/>
            <person name="Choi J.-G."/>
            <person name="Park H.-J."/>
            <person name="Lee G.-B."/>
            <person name="Lee Y.-G."/>
            <person name="Hong S.-Y."/>
            <person name="Cho K."/>
            <person name="Sohn K.H."/>
        </authorList>
    </citation>
    <scope>NUCLEOTIDE SEQUENCE</scope>
    <source>
        <strain evidence="1">KR_1_A1</strain>
    </source>
</reference>
<dbReference type="EMBL" id="WSZM01000124">
    <property type="protein sequence ID" value="KAF4041473.1"/>
    <property type="molecule type" value="Genomic_DNA"/>
</dbReference>
<sequence length="103" mass="11739">MKLLTPRPGLVSSHSFGASAQGYLRGGYPNHRLHGLELHGWLRVDQLRWTSWVNFTDETGDIDEYTALPTQLTRIQRSAGAWYPNVATTGCFEQEEEDEQYLV</sequence>
<proteinExistence type="predicted"/>